<keyword evidence="3 5" id="KW-1133">Transmembrane helix</keyword>
<feature type="transmembrane region" description="Helical" evidence="5">
    <location>
        <begin position="50"/>
        <end position="70"/>
    </location>
</feature>
<evidence type="ECO:0000256" key="5">
    <source>
        <dbReference type="SAM" id="Phobius"/>
    </source>
</evidence>
<sequence>MPKSLFGFVFLMGRHHQIAIAALSVVLFLAGTAPLEVQRRIINAATDAAPYQTILILVLAYLGLVLLEGLTKLLLNIYRGWVGEVAVRWLRKSALAASEPSSEAPIDAVAEGVQLSIIIAEAEPVGGFVGTSISEPLLQAGILIAVGGYMIFLQPLMALAVAVVFLPQIGFVPLMQTAINRRVETKITVMRHVSQSMVQHVATNDALDAQGARVERLFSLNMSIYKIKFTMNFMMNLMTQLGYAGIFALGSYYVVTGRTEIGTVVAFISGLSKIRDPWGELIDWYRDLRVTQVKYAMIRDARAASEAPGGAFINDATTATGATEA</sequence>
<dbReference type="GO" id="GO:0005524">
    <property type="term" value="F:ATP binding"/>
    <property type="evidence" value="ECO:0007669"/>
    <property type="project" value="UniProtKB-KW"/>
</dbReference>
<evidence type="ECO:0000256" key="3">
    <source>
        <dbReference type="ARBA" id="ARBA00022989"/>
    </source>
</evidence>
<evidence type="ECO:0000313" key="8">
    <source>
        <dbReference type="Proteomes" id="UP000220768"/>
    </source>
</evidence>
<dbReference type="GO" id="GO:0005886">
    <property type="term" value="C:plasma membrane"/>
    <property type="evidence" value="ECO:0007669"/>
    <property type="project" value="UniProtKB-SubCell"/>
</dbReference>
<evidence type="ECO:0000259" key="6">
    <source>
        <dbReference type="PROSITE" id="PS50929"/>
    </source>
</evidence>
<keyword evidence="7" id="KW-0547">Nucleotide-binding</keyword>
<dbReference type="InterPro" id="IPR036640">
    <property type="entry name" value="ABC1_TM_sf"/>
</dbReference>
<dbReference type="Gene3D" id="1.20.1560.10">
    <property type="entry name" value="ABC transporter type 1, transmembrane domain"/>
    <property type="match status" value="1"/>
</dbReference>
<feature type="transmembrane region" description="Helical" evidence="5">
    <location>
        <begin position="142"/>
        <end position="166"/>
    </location>
</feature>
<dbReference type="GO" id="GO:0140359">
    <property type="term" value="F:ABC-type transporter activity"/>
    <property type="evidence" value="ECO:0007669"/>
    <property type="project" value="InterPro"/>
</dbReference>
<evidence type="ECO:0000256" key="4">
    <source>
        <dbReference type="ARBA" id="ARBA00023136"/>
    </source>
</evidence>
<dbReference type="AlphaFoldDB" id="A0A2A6JEJ1"/>
<dbReference type="EMBL" id="NWSV01000005">
    <property type="protein sequence ID" value="PDT04407.1"/>
    <property type="molecule type" value="Genomic_DNA"/>
</dbReference>
<reference evidence="7 8" key="1">
    <citation type="submission" date="2017-09" db="EMBL/GenBank/DDBJ databases">
        <title>Comparative genomics of rhizobia isolated from Phaseolus vulgaris in China.</title>
        <authorList>
            <person name="Tong W."/>
        </authorList>
    </citation>
    <scope>NUCLEOTIDE SEQUENCE [LARGE SCALE GENOMIC DNA]</scope>
    <source>
        <strain evidence="7 8">C5</strain>
    </source>
</reference>
<evidence type="ECO:0000313" key="7">
    <source>
        <dbReference type="EMBL" id="PDT04407.1"/>
    </source>
</evidence>
<dbReference type="Proteomes" id="UP000220768">
    <property type="component" value="Unassembled WGS sequence"/>
</dbReference>
<comment type="caution">
    <text evidence="7">The sequence shown here is derived from an EMBL/GenBank/DDBJ whole genome shotgun (WGS) entry which is preliminary data.</text>
</comment>
<proteinExistence type="predicted"/>
<dbReference type="RefSeq" id="WP_097612120.1">
    <property type="nucleotide sequence ID" value="NZ_NWSV01000005.1"/>
</dbReference>
<evidence type="ECO:0000256" key="1">
    <source>
        <dbReference type="ARBA" id="ARBA00004651"/>
    </source>
</evidence>
<keyword evidence="7" id="KW-0067">ATP-binding</keyword>
<keyword evidence="8" id="KW-1185">Reference proteome</keyword>
<protein>
    <submittedName>
        <fullName evidence="7">Multidrug ABC transporter ATP-binding protein</fullName>
    </submittedName>
</protein>
<dbReference type="SUPFAM" id="SSF90123">
    <property type="entry name" value="ABC transporter transmembrane region"/>
    <property type="match status" value="1"/>
</dbReference>
<dbReference type="PROSITE" id="PS50929">
    <property type="entry name" value="ABC_TM1F"/>
    <property type="match status" value="1"/>
</dbReference>
<gene>
    <name evidence="7" type="ORF">CO666_11130</name>
</gene>
<name>A0A2A6JEJ1_9HYPH</name>
<comment type="subcellular location">
    <subcellularLocation>
        <location evidence="1">Cell membrane</location>
        <topology evidence="1">Multi-pass membrane protein</topology>
    </subcellularLocation>
</comment>
<evidence type="ECO:0000256" key="2">
    <source>
        <dbReference type="ARBA" id="ARBA00022692"/>
    </source>
</evidence>
<feature type="domain" description="ABC transmembrane type-1" evidence="6">
    <location>
        <begin position="18"/>
        <end position="288"/>
    </location>
</feature>
<dbReference type="InterPro" id="IPR011527">
    <property type="entry name" value="ABC1_TM_dom"/>
</dbReference>
<feature type="transmembrane region" description="Helical" evidence="5">
    <location>
        <begin position="233"/>
        <end position="255"/>
    </location>
</feature>
<keyword evidence="4 5" id="KW-0472">Membrane</keyword>
<accession>A0A2A6JEJ1</accession>
<keyword evidence="2 5" id="KW-0812">Transmembrane</keyword>
<organism evidence="7 8">
    <name type="scientific">Rhizobium chutanense</name>
    <dbReference type="NCBI Taxonomy" id="2035448"/>
    <lineage>
        <taxon>Bacteria</taxon>
        <taxon>Pseudomonadati</taxon>
        <taxon>Pseudomonadota</taxon>
        <taxon>Alphaproteobacteria</taxon>
        <taxon>Hyphomicrobiales</taxon>
        <taxon>Rhizobiaceae</taxon>
        <taxon>Rhizobium/Agrobacterium group</taxon>
        <taxon>Rhizobium</taxon>
    </lineage>
</organism>